<dbReference type="STRING" id="1094619.G4Z2Z9"/>
<dbReference type="EMBL" id="JH159153">
    <property type="protein sequence ID" value="EGZ19332.1"/>
    <property type="molecule type" value="Genomic_DNA"/>
</dbReference>
<accession>G4Z2Z9</accession>
<reference evidence="5 6" key="1">
    <citation type="journal article" date="2006" name="Science">
        <title>Phytophthora genome sequences uncover evolutionary origins and mechanisms of pathogenesis.</title>
        <authorList>
            <person name="Tyler B.M."/>
            <person name="Tripathy S."/>
            <person name="Zhang X."/>
            <person name="Dehal P."/>
            <person name="Jiang R.H."/>
            <person name="Aerts A."/>
            <person name="Arredondo F.D."/>
            <person name="Baxter L."/>
            <person name="Bensasson D."/>
            <person name="Beynon J.L."/>
            <person name="Chapman J."/>
            <person name="Damasceno C.M."/>
            <person name="Dorrance A.E."/>
            <person name="Dou D."/>
            <person name="Dickerman A.W."/>
            <person name="Dubchak I.L."/>
            <person name="Garbelotto M."/>
            <person name="Gijzen M."/>
            <person name="Gordon S.G."/>
            <person name="Govers F."/>
            <person name="Grunwald N.J."/>
            <person name="Huang W."/>
            <person name="Ivors K.L."/>
            <person name="Jones R.W."/>
            <person name="Kamoun S."/>
            <person name="Krampis K."/>
            <person name="Lamour K.H."/>
            <person name="Lee M.K."/>
            <person name="McDonald W.H."/>
            <person name="Medina M."/>
            <person name="Meijer H.J."/>
            <person name="Nordberg E.K."/>
            <person name="Maclean D.J."/>
            <person name="Ospina-Giraldo M.D."/>
            <person name="Morris P.F."/>
            <person name="Phuntumart V."/>
            <person name="Putnam N.H."/>
            <person name="Rash S."/>
            <person name="Rose J.K."/>
            <person name="Sakihama Y."/>
            <person name="Salamov A.A."/>
            <person name="Savidor A."/>
            <person name="Scheuring C.F."/>
            <person name="Smith B.M."/>
            <person name="Sobral B.W."/>
            <person name="Terry A."/>
            <person name="Torto-Alalibo T.A."/>
            <person name="Win J."/>
            <person name="Xu Z."/>
            <person name="Zhang H."/>
            <person name="Grigoriev I.V."/>
            <person name="Rokhsar D.S."/>
            <person name="Boore J.L."/>
        </authorList>
    </citation>
    <scope>NUCLEOTIDE SEQUENCE [LARGE SCALE GENOMIC DNA]</scope>
    <source>
        <strain evidence="5 6">P6497</strain>
    </source>
</reference>
<dbReference type="InterPro" id="IPR055404">
    <property type="entry name" value="ARM_KNTC1_2nd"/>
</dbReference>
<name>G4Z2Z9_PHYSP</name>
<dbReference type="GeneID" id="20657136"/>
<dbReference type="GO" id="GO:1990423">
    <property type="term" value="C:RZZ complex"/>
    <property type="evidence" value="ECO:0007669"/>
    <property type="project" value="TreeGrafter"/>
</dbReference>
<evidence type="ECO:0000259" key="4">
    <source>
        <dbReference type="Pfam" id="PF24516"/>
    </source>
</evidence>
<dbReference type="SMR" id="G4Z2Z9"/>
<dbReference type="PANTHER" id="PTHR15688:SF1">
    <property type="entry name" value="KINETOCHORE-ASSOCIATED PROTEIN 1"/>
    <property type="match status" value="1"/>
</dbReference>
<dbReference type="InParanoid" id="G4Z2Z9"/>
<dbReference type="InterPro" id="IPR052802">
    <property type="entry name" value="KNTC1"/>
</dbReference>
<dbReference type="GO" id="GO:0005737">
    <property type="term" value="C:cytoplasm"/>
    <property type="evidence" value="ECO:0007669"/>
    <property type="project" value="TreeGrafter"/>
</dbReference>
<dbReference type="RefSeq" id="XP_009522049.1">
    <property type="nucleotide sequence ID" value="XM_009523754.1"/>
</dbReference>
<evidence type="ECO:0000259" key="2">
    <source>
        <dbReference type="Pfam" id="PF10493"/>
    </source>
</evidence>
<dbReference type="InterPro" id="IPR055405">
    <property type="entry name" value="ARM_KNTC1_3rd"/>
</dbReference>
<feature type="domain" description="KNTC1 third ARM-repeats" evidence="3">
    <location>
        <begin position="606"/>
        <end position="805"/>
    </location>
</feature>
<proteinExistence type="predicted"/>
<evidence type="ECO:0000313" key="6">
    <source>
        <dbReference type="Proteomes" id="UP000002640"/>
    </source>
</evidence>
<feature type="domain" description="RZZ complex subunit KNTC1/ROD C-terminal" evidence="2">
    <location>
        <begin position="844"/>
        <end position="1308"/>
    </location>
</feature>
<gene>
    <name evidence="5" type="ORF">PHYSODRAFT_495034</name>
</gene>
<dbReference type="Proteomes" id="UP000002640">
    <property type="component" value="Unassembled WGS sequence"/>
</dbReference>
<dbReference type="Pfam" id="PF24515">
    <property type="entry name" value="ARM_KNTC1_3rd"/>
    <property type="match status" value="1"/>
</dbReference>
<dbReference type="PANTHER" id="PTHR15688">
    <property type="entry name" value="KINETOCHORE-ASSOCIATED PROTEIN 1"/>
    <property type="match status" value="1"/>
</dbReference>
<dbReference type="GO" id="GO:0000070">
    <property type="term" value="P:mitotic sister chromatid segregation"/>
    <property type="evidence" value="ECO:0007669"/>
    <property type="project" value="TreeGrafter"/>
</dbReference>
<feature type="domain" description="KNTC1 second ARM-repeats" evidence="4">
    <location>
        <begin position="39"/>
        <end position="165"/>
    </location>
</feature>
<evidence type="ECO:0000259" key="3">
    <source>
        <dbReference type="Pfam" id="PF24515"/>
    </source>
</evidence>
<evidence type="ECO:0000313" key="5">
    <source>
        <dbReference type="EMBL" id="EGZ19332.1"/>
    </source>
</evidence>
<dbReference type="GO" id="GO:1903394">
    <property type="term" value="P:protein localization to kinetochore involved in kinetochore assembly"/>
    <property type="evidence" value="ECO:0007669"/>
    <property type="project" value="TreeGrafter"/>
</dbReference>
<feature type="region of interest" description="Disordered" evidence="1">
    <location>
        <begin position="311"/>
        <end position="344"/>
    </location>
</feature>
<dbReference type="GO" id="GO:0005828">
    <property type="term" value="C:kinetochore microtubule"/>
    <property type="evidence" value="ECO:0007669"/>
    <property type="project" value="TreeGrafter"/>
</dbReference>
<sequence>MSMLDRVFTPEDLKNEVEEHVKRYLRYCDVSLDPVLHDYVTELAESIQTSQSAEEARALVLLDEIDDANVRADATLALLRSALPPYSQALKNYANSTKSWKTERLEEIEEHRRLMEIQDMLTRYGITEFDIADAKSASRIVSHILSQVSRPSALTDAMLLVDAYSDLHCDRAAVRFTENILSNSDATLATDDDSFVLQVLVALAAAYLLELKTIMELADSTRSESLAAYVDNPTYLLSDALVEDLQRICRVEANHGVLLSLSLLRDPAKCEMKLNRLIKPEVLFAEYGDNDGESRGDGSVAYVGKGKGKKRALASNGQSSSVGTKRQRTNEGAVRQPLNEANRELQQDDERTRMIFDLNRFASAVGLEPKVCQSLIAHSAANSGCVLQAVRFSRDLFSRRGNSGVGNSSSTNASLQLELQNTFHPAETLKKIAISLSLYTSTHVKDIYDTPFTRSQQLPPAQVARIQAPIYTLELLKYSLCICDDESFDEILILLKNTMLVNEVLQFTQYNVLEGRADEARWTLYPRWYRGDACVLPSYESMKLAMRFAIAEHKNLRRDAATRDTIASKRYVSFLVEQRADLLSLQALLSMQELPENAASVVNTQMGKLLSTVFQSQEIDNYLALGLMLAMKQEDAFHAFRRQISRENIAKDFYRFQQLAFVGADAARAWQQIAFLHQCVELEGNARWWHYLNLLGIECDHKAFRGEHRDLPYIRRLVPTLITRSNYDFYTVLEFTRHYQIDDSFPSLVYVETLLLEESATTDLEYQDKIVGVIDDIHEQHLIKLLLKIIRKVSGQDYDRLLFIFRLLLEHTSYREREEVERRMEVLRNLKAFAAFQGKGNPTRISFHELIADPSEVLARIVTKENFSALIGLVDPLRMEPDELQMLLLKNMITSNLRRTNSEENTRGTSLVQFSAFESILGCLSDTESRVTAAEWLAENFPLGDDKLKALEFALKAALSGGNGSEDPCNTSFTGHEALTRLETKILRVKVELLLRSAGSQSSSLADVIDDREKTNELLALVSEPKKLFLELYRRYALWFYTHSNGMLHTVADSIAELLNLPQAQLRLDLIREWLVKDAVHIVKQVSSQDTNEEPFELLDSEKLHLADEDYGKRILYLATACVKRGDSFGEQLLSYLVEFAKDVRPRAGVTFRAKMRALRVILKLGQLYHEVVKRYVITKYDIASSDAFFKELLEFTKHCTHMMTFEEHRVPYEMPFVLKSDKEVLARSFLRRFPPNEPWVLRCASQLMLDFEVEASDLWEEILSRMLQMSMVRSLANIMGPLSRKSFVRSLECGRQVWENVLTIPITLLKQRHHNHVLLASDTQEESTLRFAGVAVPSIRSALDRVVALLQRCPFLDQIDVPVFVIHLRDLAELCEEEPNGAEIIKQLDVFGIAVKCAMIIPKPVARFEALVRIIRAGAYGSVLQELLHTSCFLEGDQAMEEEFADNFRLVQESFSEAAKREDYSAILGTPFEQGFVEYLAAIANIDYLLAQL</sequence>
<dbReference type="GO" id="GO:0031267">
    <property type="term" value="F:small GTPase binding"/>
    <property type="evidence" value="ECO:0007669"/>
    <property type="project" value="TreeGrafter"/>
</dbReference>
<evidence type="ECO:0000256" key="1">
    <source>
        <dbReference type="SAM" id="MobiDB-lite"/>
    </source>
</evidence>
<dbReference type="OMA" id="VLEFTRH"/>
<organism evidence="5 6">
    <name type="scientific">Phytophthora sojae (strain P6497)</name>
    <name type="common">Soybean stem and root rot agent</name>
    <name type="synonym">Phytophthora megasperma f. sp. glycines</name>
    <dbReference type="NCBI Taxonomy" id="1094619"/>
    <lineage>
        <taxon>Eukaryota</taxon>
        <taxon>Sar</taxon>
        <taxon>Stramenopiles</taxon>
        <taxon>Oomycota</taxon>
        <taxon>Peronosporomycetes</taxon>
        <taxon>Peronosporales</taxon>
        <taxon>Peronosporaceae</taxon>
        <taxon>Phytophthora</taxon>
    </lineage>
</organism>
<dbReference type="KEGG" id="psoj:PHYSODRAFT_495034"/>
<dbReference type="Pfam" id="PF24516">
    <property type="entry name" value="ARM_KNTC1_2nd"/>
    <property type="match status" value="1"/>
</dbReference>
<dbReference type="Pfam" id="PF10493">
    <property type="entry name" value="Rod_C"/>
    <property type="match status" value="1"/>
</dbReference>
<dbReference type="GO" id="GO:0007094">
    <property type="term" value="P:mitotic spindle assembly checkpoint signaling"/>
    <property type="evidence" value="ECO:0007669"/>
    <property type="project" value="TreeGrafter"/>
</dbReference>
<keyword evidence="6" id="KW-1185">Reference proteome</keyword>
<protein>
    <submittedName>
        <fullName evidence="5">Uncharacterized protein</fullName>
    </submittedName>
</protein>
<feature type="compositionally biased region" description="Polar residues" evidence="1">
    <location>
        <begin position="315"/>
        <end position="324"/>
    </location>
</feature>
<dbReference type="InterPro" id="IPR019527">
    <property type="entry name" value="RZZ-complex_KNTC1/ROD_C"/>
</dbReference>